<keyword evidence="2" id="KW-0812">Transmembrane</keyword>
<dbReference type="GO" id="GO:0030246">
    <property type="term" value="F:carbohydrate binding"/>
    <property type="evidence" value="ECO:0007669"/>
    <property type="project" value="InterPro"/>
</dbReference>
<sequence length="407" mass="42791">MVDMVTNRSLLVGAVVLVLLVALLPASVAGADLVTLTVAVETPDGDRVSGATVTAEWDDGTATGTTASNGKVLLDVPTNASVELTIEHETYMKNTPLVIEEPGEETVDMTVRPKGNVDVQVADDAGPVEDALVTLKQDGTTVYSERTVDGTLDNGPVEVGTYTLTVRKAGYYQESTTIDVTADEPVTESVRLESGSVTLRVNVTDPYFEPPRALEGITVTIVDEGSVNTQSDGTQQLSVPVNTPLTVRFEGEGYETVERSITTGEEDLTLDSELNRANTLQVTVHATEVVIGQPAFISVTDEYDDPVANATVRLDGEEVTETDSDGRAQILIEDTGEHTIVVEDEEVTSEAKAVIGVTPATTTAGTVTPTETPTPDTTTATSPGFGPLLGLLGLVLAMAVGLARRSD</sequence>
<protein>
    <recommendedName>
        <fullName evidence="5">PGF-CTERM sorting domain-containing protein</fullName>
    </recommendedName>
</protein>
<evidence type="ECO:0008006" key="5">
    <source>
        <dbReference type="Google" id="ProtNLM"/>
    </source>
</evidence>
<evidence type="ECO:0000256" key="1">
    <source>
        <dbReference type="SAM" id="MobiDB-lite"/>
    </source>
</evidence>
<proteinExistence type="predicted"/>
<dbReference type="EMBL" id="CP016804">
    <property type="protein sequence ID" value="APE94705.1"/>
    <property type="molecule type" value="Genomic_DNA"/>
</dbReference>
<dbReference type="AlphaFoldDB" id="A0A1J1AAW5"/>
<keyword evidence="4" id="KW-1185">Reference proteome</keyword>
<evidence type="ECO:0000313" key="4">
    <source>
        <dbReference type="Proteomes" id="UP000186165"/>
    </source>
</evidence>
<feature type="region of interest" description="Disordered" evidence="1">
    <location>
        <begin position="362"/>
        <end position="382"/>
    </location>
</feature>
<dbReference type="Proteomes" id="UP000186165">
    <property type="component" value="Chromosome"/>
</dbReference>
<name>A0A1J1AAW5_9EURY</name>
<feature type="transmembrane region" description="Helical" evidence="2">
    <location>
        <begin position="384"/>
        <end position="403"/>
    </location>
</feature>
<evidence type="ECO:0000313" key="3">
    <source>
        <dbReference type="EMBL" id="APE94705.1"/>
    </source>
</evidence>
<reference evidence="4" key="1">
    <citation type="submission" date="2016-08" db="EMBL/GenBank/DDBJ databases">
        <title>Discovery of first anaerobic lithoheterotrophic haloarchae widely represented in hypersaline habitats.</title>
        <authorList>
            <person name="Sorokin D.Y."/>
            <person name="Kublanov I.V."/>
            <person name="Roman P."/>
            <person name="Sinninghe Damste J.S."/>
            <person name="Golyshin P.N."/>
            <person name="Rojo D."/>
            <person name="Ciordia S."/>
            <person name="Mena Md.C."/>
            <person name="Ferrer M."/>
            <person name="Smedile F."/>
            <person name="Messina E."/>
            <person name="La Cono V."/>
            <person name="Yakimov M.M."/>
        </authorList>
    </citation>
    <scope>NUCLEOTIDE SEQUENCE [LARGE SCALE GENOMIC DNA]</scope>
    <source>
        <strain evidence="4">HSR6</strain>
    </source>
</reference>
<keyword evidence="2" id="KW-0472">Membrane</keyword>
<dbReference type="SUPFAM" id="SSF49452">
    <property type="entry name" value="Starch-binding domain-like"/>
    <property type="match status" value="1"/>
</dbReference>
<dbReference type="Gene3D" id="2.60.40.1120">
    <property type="entry name" value="Carboxypeptidase-like, regulatory domain"/>
    <property type="match status" value="1"/>
</dbReference>
<dbReference type="InterPro" id="IPR013784">
    <property type="entry name" value="Carb-bd-like_fold"/>
</dbReference>
<dbReference type="KEGG" id="hhsr:HSR6_0237"/>
<evidence type="ECO:0000256" key="2">
    <source>
        <dbReference type="SAM" id="Phobius"/>
    </source>
</evidence>
<organism evidence="3 4">
    <name type="scientific">Halodesulfurarchaeum formicicum</name>
    <dbReference type="NCBI Taxonomy" id="1873524"/>
    <lineage>
        <taxon>Archaea</taxon>
        <taxon>Methanobacteriati</taxon>
        <taxon>Methanobacteriota</taxon>
        <taxon>Stenosarchaea group</taxon>
        <taxon>Halobacteria</taxon>
        <taxon>Halobacteriales</taxon>
        <taxon>Halobacteriaceae</taxon>
        <taxon>Halodesulfurarchaeum</taxon>
    </lineage>
</organism>
<gene>
    <name evidence="3" type="ORF">HSR6_0237</name>
</gene>
<accession>A0A1J1AAW5</accession>
<keyword evidence="2" id="KW-1133">Transmembrane helix</keyword>